<evidence type="ECO:0000313" key="3">
    <source>
        <dbReference type="Proteomes" id="UP001628179"/>
    </source>
</evidence>
<dbReference type="Pfam" id="PF06985">
    <property type="entry name" value="HET"/>
    <property type="match status" value="1"/>
</dbReference>
<proteinExistence type="predicted"/>
<dbReference type="EMBL" id="BAAFSV010000002">
    <property type="protein sequence ID" value="GAB1314689.1"/>
    <property type="molecule type" value="Genomic_DNA"/>
</dbReference>
<keyword evidence="3" id="KW-1185">Reference proteome</keyword>
<comment type="caution">
    <text evidence="2">The sequence shown here is derived from an EMBL/GenBank/DDBJ whole genome shotgun (WGS) entry which is preliminary data.</text>
</comment>
<organism evidence="2 3">
    <name type="scientific">Madurella fahalii</name>
    <dbReference type="NCBI Taxonomy" id="1157608"/>
    <lineage>
        <taxon>Eukaryota</taxon>
        <taxon>Fungi</taxon>
        <taxon>Dikarya</taxon>
        <taxon>Ascomycota</taxon>
        <taxon>Pezizomycotina</taxon>
        <taxon>Sordariomycetes</taxon>
        <taxon>Sordariomycetidae</taxon>
        <taxon>Sordariales</taxon>
        <taxon>Sordariales incertae sedis</taxon>
        <taxon>Madurella</taxon>
    </lineage>
</organism>
<dbReference type="GeneID" id="98175642"/>
<feature type="domain" description="Heterokaryon incompatibility" evidence="1">
    <location>
        <begin position="13"/>
        <end position="127"/>
    </location>
</feature>
<dbReference type="RefSeq" id="XP_070916420.1">
    <property type="nucleotide sequence ID" value="XM_071060319.1"/>
</dbReference>
<gene>
    <name evidence="2" type="ORF">MFIFM68171_04899</name>
</gene>
<reference evidence="2 3" key="1">
    <citation type="submission" date="2024-09" db="EMBL/GenBank/DDBJ databases">
        <title>Itraconazole resistance in Madurella fahalii resulting from another homologue of gene encoding cytochrome P450 14-alpha sterol demethylase (CYP51).</title>
        <authorList>
            <person name="Yoshioka I."/>
            <person name="Fahal A.H."/>
            <person name="Kaneko S."/>
            <person name="Yaguchi T."/>
        </authorList>
    </citation>
    <scope>NUCLEOTIDE SEQUENCE [LARGE SCALE GENOMIC DNA]</scope>
    <source>
        <strain evidence="2 3">IFM 68171</strain>
    </source>
</reference>
<accession>A0ABQ0GAE5</accession>
<sequence length="394" mass="43722">MSLTAQTASLWQDGISIDSLPLTFRDAVVVTRALGIDHLWIDCLCILQDSRDDWASESGRMADIYSNAVITIAADQSADSHGGIFAERSKMEADVLPIKSYPFASHSTDHSRLLRTGLHSRGWTYQERLLSRRVLHFTPSEMAWECTKEIHGPLFDEAGGDTTSLVQLHWSLIVFEFTARALTVETDRLSALAGIADLLCRCTAQQYYFGVLSAHAVKGLLWRNQPNTRRKRPSKRLPAAFAPSWSFGSITGRVGFVPNPERFTLLRLTATVHAISRQLLSAANPYGSGTGTIDLEGCVVPVRVEDPRHATVKKGQYVLSVVDDASLKPNTENLPYDYPPGLPWGYFQPDVDDFEHEGSKRSDSFLLRELQMVKALRIIGWAFSLAAVDLASTQ</sequence>
<dbReference type="PANTHER" id="PTHR33112">
    <property type="entry name" value="DOMAIN PROTEIN, PUTATIVE-RELATED"/>
    <property type="match status" value="1"/>
</dbReference>
<evidence type="ECO:0000313" key="2">
    <source>
        <dbReference type="EMBL" id="GAB1314689.1"/>
    </source>
</evidence>
<name>A0ABQ0GAE5_9PEZI</name>
<dbReference type="InterPro" id="IPR010730">
    <property type="entry name" value="HET"/>
</dbReference>
<evidence type="ECO:0000259" key="1">
    <source>
        <dbReference type="Pfam" id="PF06985"/>
    </source>
</evidence>
<protein>
    <recommendedName>
        <fullName evidence="1">Heterokaryon incompatibility domain-containing protein</fullName>
    </recommendedName>
</protein>
<dbReference type="Proteomes" id="UP001628179">
    <property type="component" value="Unassembled WGS sequence"/>
</dbReference>
<dbReference type="PANTHER" id="PTHR33112:SF16">
    <property type="entry name" value="HETEROKARYON INCOMPATIBILITY DOMAIN-CONTAINING PROTEIN"/>
    <property type="match status" value="1"/>
</dbReference>